<dbReference type="Proteomes" id="UP001196413">
    <property type="component" value="Unassembled WGS sequence"/>
</dbReference>
<evidence type="ECO:0000313" key="18">
    <source>
        <dbReference type="Proteomes" id="UP001196413"/>
    </source>
</evidence>
<dbReference type="GO" id="GO:0000723">
    <property type="term" value="P:telomere maintenance"/>
    <property type="evidence" value="ECO:0007669"/>
    <property type="project" value="TreeGrafter"/>
</dbReference>
<dbReference type="GO" id="GO:0008800">
    <property type="term" value="F:beta-lactamase activity"/>
    <property type="evidence" value="ECO:0007669"/>
    <property type="project" value="UniProtKB-EC"/>
</dbReference>
<dbReference type="EMBL" id="JAHQIW010006903">
    <property type="protein sequence ID" value="KAJ1371078.1"/>
    <property type="molecule type" value="Genomic_DNA"/>
</dbReference>
<keyword evidence="12" id="KW-0539">Nucleus</keyword>
<dbReference type="GO" id="GO:0003684">
    <property type="term" value="F:damaged DNA binding"/>
    <property type="evidence" value="ECO:0007669"/>
    <property type="project" value="TreeGrafter"/>
</dbReference>
<evidence type="ECO:0000256" key="7">
    <source>
        <dbReference type="ARBA" id="ARBA00022722"/>
    </source>
</evidence>
<keyword evidence="7" id="KW-0540">Nuclease</keyword>
<dbReference type="InterPro" id="IPR036866">
    <property type="entry name" value="RibonucZ/Hydroxyglut_hydro"/>
</dbReference>
<dbReference type="EC" id="3.5.2.6" evidence="5"/>
<protein>
    <recommendedName>
        <fullName evidence="13">5' exonuclease Apollo</fullName>
        <ecNumber evidence="5">3.5.2.6</ecNumber>
    </recommendedName>
    <alternativeName>
        <fullName evidence="14">DNA cross-link repair 1B protein</fullName>
    </alternativeName>
    <alternativeName>
        <fullName evidence="15">SNM1 homolog B</fullName>
    </alternativeName>
</protein>
<reference evidence="17" key="1">
    <citation type="submission" date="2021-06" db="EMBL/GenBank/DDBJ databases">
        <title>Parelaphostrongylus tenuis whole genome reference sequence.</title>
        <authorList>
            <person name="Garwood T.J."/>
            <person name="Larsen P.A."/>
            <person name="Fountain-Jones N.M."/>
            <person name="Garbe J.R."/>
            <person name="Macchietto M.G."/>
            <person name="Kania S.A."/>
            <person name="Gerhold R.W."/>
            <person name="Richards J.E."/>
            <person name="Wolf T.M."/>
        </authorList>
    </citation>
    <scope>NUCLEOTIDE SEQUENCE</scope>
    <source>
        <strain evidence="17">MNPRO001-30</strain>
        <tissue evidence="17">Meninges</tissue>
    </source>
</reference>
<dbReference type="AlphaFoldDB" id="A0AAD5WIV3"/>
<dbReference type="PANTHER" id="PTHR23240">
    <property type="entry name" value="DNA CROSS-LINK REPAIR PROTEIN PSO2/SNM1-RELATED"/>
    <property type="match status" value="1"/>
</dbReference>
<evidence type="ECO:0000256" key="11">
    <source>
        <dbReference type="ARBA" id="ARBA00023204"/>
    </source>
</evidence>
<keyword evidence="11" id="KW-0234">DNA repair</keyword>
<evidence type="ECO:0000256" key="4">
    <source>
        <dbReference type="ARBA" id="ARBA00010304"/>
    </source>
</evidence>
<comment type="subcellular location">
    <subcellularLocation>
        <location evidence="3">Chromosome</location>
        <location evidence="3">Telomere</location>
    </subcellularLocation>
    <subcellularLocation>
        <location evidence="2">Nucleus</location>
    </subcellularLocation>
</comment>
<keyword evidence="6" id="KW-0158">Chromosome</keyword>
<feature type="domain" description="DNA repair metallo-beta-lactamase" evidence="16">
    <location>
        <begin position="183"/>
        <end position="245"/>
    </location>
</feature>
<sequence>MMGKNAISRRFLHPLKVGETHMIEPNFHVTLLNANHCLGSVMFLFEGASIPGGSVFCTGDFRADDRLLSCFENESSFKKLANTYISKIYFDNTYLDHTEASLPSRAECEKMLMHEMDKHSDYNILIPVFKLGREEILEKLSKQCSEAISTSDERLMVRTLCGLNEGKFQKENDSARIRTSQRQSKHVLQALAKMKEPKVVIDLSSRGDYNEIIRTNLITIPYSDHSSRTEIIEFLSRLRFGELIPISAPMDSSSAEELMKLSKEM</sequence>
<dbReference type="InterPro" id="IPR011084">
    <property type="entry name" value="DRMBL"/>
</dbReference>
<evidence type="ECO:0000256" key="3">
    <source>
        <dbReference type="ARBA" id="ARBA00004574"/>
    </source>
</evidence>
<evidence type="ECO:0000256" key="2">
    <source>
        <dbReference type="ARBA" id="ARBA00004123"/>
    </source>
</evidence>
<keyword evidence="9" id="KW-0378">Hydrolase</keyword>
<keyword evidence="8" id="KW-0227">DNA damage</keyword>
<evidence type="ECO:0000256" key="1">
    <source>
        <dbReference type="ARBA" id="ARBA00001526"/>
    </source>
</evidence>
<comment type="similarity">
    <text evidence="4">Belongs to the DNA repair metallo-beta-lactamase (DRMBL) family.</text>
</comment>
<keyword evidence="10" id="KW-0779">Telomere</keyword>
<dbReference type="SUPFAM" id="SSF56281">
    <property type="entry name" value="Metallo-hydrolase/oxidoreductase"/>
    <property type="match status" value="1"/>
</dbReference>
<gene>
    <name evidence="17" type="ORF">KIN20_032949</name>
</gene>
<dbReference type="Pfam" id="PF07522">
    <property type="entry name" value="DRMBL"/>
    <property type="match status" value="1"/>
</dbReference>
<keyword evidence="18" id="KW-1185">Reference proteome</keyword>
<evidence type="ECO:0000259" key="16">
    <source>
        <dbReference type="Pfam" id="PF07522"/>
    </source>
</evidence>
<dbReference type="PANTHER" id="PTHR23240:SF26">
    <property type="entry name" value="5' EXONUCLEASE APOLLO"/>
    <property type="match status" value="1"/>
</dbReference>
<evidence type="ECO:0000256" key="9">
    <source>
        <dbReference type="ARBA" id="ARBA00022801"/>
    </source>
</evidence>
<evidence type="ECO:0000256" key="13">
    <source>
        <dbReference type="ARBA" id="ARBA00039555"/>
    </source>
</evidence>
<comment type="catalytic activity">
    <reaction evidence="1">
        <text>a beta-lactam + H2O = a substituted beta-amino acid</text>
        <dbReference type="Rhea" id="RHEA:20401"/>
        <dbReference type="ChEBI" id="CHEBI:15377"/>
        <dbReference type="ChEBI" id="CHEBI:35627"/>
        <dbReference type="ChEBI" id="CHEBI:140347"/>
        <dbReference type="EC" id="3.5.2.6"/>
    </reaction>
</comment>
<name>A0AAD5WIV3_PARTN</name>
<evidence type="ECO:0000313" key="17">
    <source>
        <dbReference type="EMBL" id="KAJ1371078.1"/>
    </source>
</evidence>
<dbReference type="Gene3D" id="3.60.15.10">
    <property type="entry name" value="Ribonuclease Z/Hydroxyacylglutathione hydrolase-like"/>
    <property type="match status" value="1"/>
</dbReference>
<evidence type="ECO:0000256" key="10">
    <source>
        <dbReference type="ARBA" id="ARBA00022895"/>
    </source>
</evidence>
<evidence type="ECO:0000256" key="15">
    <source>
        <dbReference type="ARBA" id="ARBA00042738"/>
    </source>
</evidence>
<evidence type="ECO:0000256" key="6">
    <source>
        <dbReference type="ARBA" id="ARBA00022454"/>
    </source>
</evidence>
<dbReference type="GO" id="GO:0000781">
    <property type="term" value="C:chromosome, telomeric region"/>
    <property type="evidence" value="ECO:0007669"/>
    <property type="project" value="UniProtKB-SubCell"/>
</dbReference>
<proteinExistence type="inferred from homology"/>
<comment type="caution">
    <text evidence="17">The sequence shown here is derived from an EMBL/GenBank/DDBJ whole genome shotgun (WGS) entry which is preliminary data.</text>
</comment>
<dbReference type="GO" id="GO:0035312">
    <property type="term" value="F:5'-3' DNA exonuclease activity"/>
    <property type="evidence" value="ECO:0007669"/>
    <property type="project" value="TreeGrafter"/>
</dbReference>
<dbReference type="GO" id="GO:0006303">
    <property type="term" value="P:double-strand break repair via nonhomologous end joining"/>
    <property type="evidence" value="ECO:0007669"/>
    <property type="project" value="TreeGrafter"/>
</dbReference>
<evidence type="ECO:0000256" key="14">
    <source>
        <dbReference type="ARBA" id="ARBA00041693"/>
    </source>
</evidence>
<evidence type="ECO:0000256" key="5">
    <source>
        <dbReference type="ARBA" id="ARBA00012865"/>
    </source>
</evidence>
<dbReference type="Gene3D" id="3.40.50.12650">
    <property type="match status" value="1"/>
</dbReference>
<evidence type="ECO:0000256" key="12">
    <source>
        <dbReference type="ARBA" id="ARBA00023242"/>
    </source>
</evidence>
<dbReference type="GO" id="GO:0005634">
    <property type="term" value="C:nucleus"/>
    <property type="evidence" value="ECO:0007669"/>
    <property type="project" value="UniProtKB-SubCell"/>
</dbReference>
<accession>A0AAD5WIV3</accession>
<evidence type="ECO:0000256" key="8">
    <source>
        <dbReference type="ARBA" id="ARBA00022763"/>
    </source>
</evidence>
<dbReference type="GO" id="GO:0036297">
    <property type="term" value="P:interstrand cross-link repair"/>
    <property type="evidence" value="ECO:0007669"/>
    <property type="project" value="TreeGrafter"/>
</dbReference>
<organism evidence="17 18">
    <name type="scientific">Parelaphostrongylus tenuis</name>
    <name type="common">Meningeal worm</name>
    <dbReference type="NCBI Taxonomy" id="148309"/>
    <lineage>
        <taxon>Eukaryota</taxon>
        <taxon>Metazoa</taxon>
        <taxon>Ecdysozoa</taxon>
        <taxon>Nematoda</taxon>
        <taxon>Chromadorea</taxon>
        <taxon>Rhabditida</taxon>
        <taxon>Rhabditina</taxon>
        <taxon>Rhabditomorpha</taxon>
        <taxon>Strongyloidea</taxon>
        <taxon>Metastrongylidae</taxon>
        <taxon>Parelaphostrongylus</taxon>
    </lineage>
</organism>